<dbReference type="AlphaFoldDB" id="J9A088"/>
<dbReference type="VEuPathDB" id="MicrosporidiaDB:EDEG_00626"/>
<dbReference type="EMBL" id="AFBI03000007">
    <property type="protein sequence ID" value="EJW05323.1"/>
    <property type="molecule type" value="Genomic_DNA"/>
</dbReference>
<comment type="similarity">
    <text evidence="2">Belongs to the TRM6/GCD10 family.</text>
</comment>
<dbReference type="HOGENOM" id="CLU_601321_0_0_1"/>
<keyword evidence="4" id="KW-0819">tRNA processing</keyword>
<keyword evidence="8" id="KW-1185">Reference proteome</keyword>
<dbReference type="InParanoid" id="J9A088"/>
<reference evidence="8" key="2">
    <citation type="submission" date="2015-07" db="EMBL/GenBank/DDBJ databases">
        <title>Contrasting host-pathogen interactions and genome evolution in two generalist and specialist microsporidian pathogens of mosquitoes.</title>
        <authorList>
            <consortium name="The Broad Institute Genomics Platform"/>
            <consortium name="The Broad Institute Genome Sequencing Center for Infectious Disease"/>
            <person name="Cuomo C.A."/>
            <person name="Sanscrainte N.D."/>
            <person name="Goldberg J.M."/>
            <person name="Heiman D."/>
            <person name="Young S."/>
            <person name="Zeng Q."/>
            <person name="Becnel J.J."/>
            <person name="Birren B.W."/>
        </authorList>
    </citation>
    <scope>NUCLEOTIDE SEQUENCE [LARGE SCALE GENOMIC DNA]</scope>
    <source>
        <strain evidence="8">USNM 41457</strain>
    </source>
</reference>
<protein>
    <recommendedName>
        <fullName evidence="3">tRNA (adenine(58)-N(1))-methyltransferase non-catalytic subunit TRM6</fullName>
    </recommendedName>
    <alternativeName>
        <fullName evidence="6">tRNA(m1A58)-methyltransferase subunit TRM6</fullName>
    </alternativeName>
</protein>
<evidence type="ECO:0000256" key="3">
    <source>
        <dbReference type="ARBA" id="ARBA00021704"/>
    </source>
</evidence>
<dbReference type="GO" id="GO:0005634">
    <property type="term" value="C:nucleus"/>
    <property type="evidence" value="ECO:0007669"/>
    <property type="project" value="UniProtKB-SubCell"/>
</dbReference>
<dbReference type="PANTHER" id="PTHR12945">
    <property type="entry name" value="TRANSLATION INITIATION FACTOR EIF3-RELATED"/>
    <property type="match status" value="1"/>
</dbReference>
<accession>J9A088</accession>
<dbReference type="Proteomes" id="UP000003163">
    <property type="component" value="Unassembled WGS sequence"/>
</dbReference>
<keyword evidence="5" id="KW-0539">Nucleus</keyword>
<dbReference type="InterPro" id="IPR017423">
    <property type="entry name" value="TRM6"/>
</dbReference>
<sequence length="455" mass="53286">MLDEFVILETFCGHRKILKRGDKYNFKKIGTINIKPELEYNFWYDINYKKSENQNLEIMACDVDFDNVCQENLQNIIDNNEKCDINLKTPEKSDIVSMVDENCLYSTIPLNNIDVKHKMTFAKYSDKKKRSKSKNFRLLKITPEKLLEVYAIKNIKAIDHIGPSALAYINLFASTDEKVLVFDNIKGLGLYTIAYHSTSKIYVVAKSTDFRLDIEKYITDERSKKISYLCLQSESEYYENKKSKEKISRDPVAALETDNSNIQNDLFSKGKNKKDIVCVDKIDIENELNTIYNTDQNINETQNPESISEKKTDSNKSKINEENMKIKHTKHCPQDDISFPKKIKTSTRKIQKMFLDNTDLRNKTFDRVFILGLTNYKQIIQTNLNLIGNILLMYIYQNADAVEMYNYLLNDLNFVDVTICDFMFREWQVLLNVRPKMNCDMRSGYIVKATRIFRE</sequence>
<reference evidence="7 8" key="1">
    <citation type="submission" date="2011-08" db="EMBL/GenBank/DDBJ databases">
        <authorList>
            <person name="Liu Z.J."/>
            <person name="Shi F.L."/>
            <person name="Lu J.Q."/>
            <person name="Li M."/>
            <person name="Wang Z.L."/>
        </authorList>
    </citation>
    <scope>NUCLEOTIDE SEQUENCE [LARGE SCALE GENOMIC DNA]</scope>
    <source>
        <strain evidence="7 8">USNM 41457</strain>
    </source>
</reference>
<dbReference type="PANTHER" id="PTHR12945:SF0">
    <property type="entry name" value="TRNA (ADENINE(58)-N(1))-METHYLTRANSFERASE NON-CATALYTIC SUBUNIT TRM6"/>
    <property type="match status" value="1"/>
</dbReference>
<gene>
    <name evidence="7" type="ORF">EDEG_00626</name>
</gene>
<name>J9A088_EDHAE</name>
<dbReference type="GO" id="GO:0030488">
    <property type="term" value="P:tRNA methylation"/>
    <property type="evidence" value="ECO:0007669"/>
    <property type="project" value="InterPro"/>
</dbReference>
<evidence type="ECO:0000256" key="1">
    <source>
        <dbReference type="ARBA" id="ARBA00004123"/>
    </source>
</evidence>
<evidence type="ECO:0000256" key="4">
    <source>
        <dbReference type="ARBA" id="ARBA00022694"/>
    </source>
</evidence>
<comment type="subcellular location">
    <subcellularLocation>
        <location evidence="1">Nucleus</location>
    </subcellularLocation>
</comment>
<organism evidence="7 8">
    <name type="scientific">Edhazardia aedis (strain USNM 41457)</name>
    <name type="common">Microsporidian parasite</name>
    <dbReference type="NCBI Taxonomy" id="1003232"/>
    <lineage>
        <taxon>Eukaryota</taxon>
        <taxon>Fungi</taxon>
        <taxon>Fungi incertae sedis</taxon>
        <taxon>Microsporidia</taxon>
        <taxon>Edhazardia</taxon>
    </lineage>
</organism>
<evidence type="ECO:0000256" key="5">
    <source>
        <dbReference type="ARBA" id="ARBA00023242"/>
    </source>
</evidence>
<evidence type="ECO:0000256" key="2">
    <source>
        <dbReference type="ARBA" id="ARBA00008320"/>
    </source>
</evidence>
<evidence type="ECO:0000256" key="6">
    <source>
        <dbReference type="ARBA" id="ARBA00032319"/>
    </source>
</evidence>
<evidence type="ECO:0000313" key="8">
    <source>
        <dbReference type="Proteomes" id="UP000003163"/>
    </source>
</evidence>
<evidence type="ECO:0000313" key="7">
    <source>
        <dbReference type="EMBL" id="EJW05323.1"/>
    </source>
</evidence>
<proteinExistence type="inferred from homology"/>
<comment type="caution">
    <text evidence="7">The sequence shown here is derived from an EMBL/GenBank/DDBJ whole genome shotgun (WGS) entry which is preliminary data.</text>
</comment>
<dbReference type="GO" id="GO:0031515">
    <property type="term" value="C:tRNA (m1A) methyltransferase complex"/>
    <property type="evidence" value="ECO:0007669"/>
    <property type="project" value="InterPro"/>
</dbReference>